<accession>A0ABT1U392</accession>
<name>A0ABT1U392_9GAMM</name>
<evidence type="ECO:0000313" key="1">
    <source>
        <dbReference type="EMBL" id="MCQ8128312.1"/>
    </source>
</evidence>
<dbReference type="EMBL" id="JANIBK010000028">
    <property type="protein sequence ID" value="MCQ8128312.1"/>
    <property type="molecule type" value="Genomic_DNA"/>
</dbReference>
<gene>
    <name evidence="1" type="ORF">NP596_07560</name>
</gene>
<proteinExistence type="predicted"/>
<keyword evidence="2" id="KW-1185">Reference proteome</keyword>
<sequence>MIGDNPAARLLAILEAGALQNSKNNCRNVWRELLGVQTGRDALLMSRIGKVMELPEQAIEIINRDFPNQKSTFNHWNTKVNQAFSQQNLNSEWGSFQAQIDQHTLTYLRLTAELIQTKLPTKLLEQETIEELRSRINQLLNEVIDGDFKNEIVEYVARYLQRIITALDEYRISGAVPIIEAVDASLGHAFFDESYREVITKTEFGQKFITVLSAVASAVTIAIGAPELPHVIHLLLEKFR</sequence>
<dbReference type="RefSeq" id="WP_256614694.1">
    <property type="nucleotide sequence ID" value="NZ_JANIBK010000028.1"/>
</dbReference>
<reference evidence="1 2" key="1">
    <citation type="submission" date="2022-07" db="EMBL/GenBank/DDBJ databases">
        <title>Methylomonas rivi sp. nov., Methylomonas rosea sp. nov., Methylomonas aureus sp. nov. and Methylomonas subterranea sp. nov., four novel methanotrophs isolated from a freshwater creek and the deep terrestrial subsurface.</title>
        <authorList>
            <person name="Abin C."/>
            <person name="Sankaranarayanan K."/>
            <person name="Garner C."/>
            <person name="Sindelar R."/>
            <person name="Kotary K."/>
            <person name="Garner R."/>
            <person name="Barclay S."/>
            <person name="Lawson P."/>
            <person name="Krumholz L."/>
        </authorList>
    </citation>
    <scope>NUCLEOTIDE SEQUENCE [LARGE SCALE GENOMIC DNA]</scope>
    <source>
        <strain evidence="1 2">WSC-6</strain>
    </source>
</reference>
<organism evidence="1 2">
    <name type="scientific">Methylomonas rivi</name>
    <dbReference type="NCBI Taxonomy" id="2952226"/>
    <lineage>
        <taxon>Bacteria</taxon>
        <taxon>Pseudomonadati</taxon>
        <taxon>Pseudomonadota</taxon>
        <taxon>Gammaproteobacteria</taxon>
        <taxon>Methylococcales</taxon>
        <taxon>Methylococcaceae</taxon>
        <taxon>Methylomonas</taxon>
    </lineage>
</organism>
<protein>
    <submittedName>
        <fullName evidence="1">Uncharacterized protein</fullName>
    </submittedName>
</protein>
<comment type="caution">
    <text evidence="1">The sequence shown here is derived from an EMBL/GenBank/DDBJ whole genome shotgun (WGS) entry which is preliminary data.</text>
</comment>
<evidence type="ECO:0000313" key="2">
    <source>
        <dbReference type="Proteomes" id="UP001524586"/>
    </source>
</evidence>
<dbReference type="Proteomes" id="UP001524586">
    <property type="component" value="Unassembled WGS sequence"/>
</dbReference>